<protein>
    <submittedName>
        <fullName evidence="4">Urease accessory protein UreJ</fullName>
    </submittedName>
</protein>
<evidence type="ECO:0000313" key="3">
    <source>
        <dbReference type="EMBL" id="MBC2384654.1"/>
    </source>
</evidence>
<dbReference type="Proteomes" id="UP000520513">
    <property type="component" value="Unassembled WGS sequence"/>
</dbReference>
<keyword evidence="2" id="KW-0732">Signal</keyword>
<organism evidence="4 5">
    <name type="scientific">Pseudomonas cremoris</name>
    <dbReference type="NCBI Taxonomy" id="2724178"/>
    <lineage>
        <taxon>Bacteria</taxon>
        <taxon>Pseudomonadati</taxon>
        <taxon>Pseudomonadota</taxon>
        <taxon>Gammaproteobacteria</taxon>
        <taxon>Pseudomonadales</taxon>
        <taxon>Pseudomonadaceae</taxon>
        <taxon>Pseudomonas</taxon>
    </lineage>
</organism>
<dbReference type="EMBL" id="JAAXCY010000010">
    <property type="protein sequence ID" value="MBC2409038.1"/>
    <property type="molecule type" value="Genomic_DNA"/>
</dbReference>
<name>A0A7X1AT26_9PSED</name>
<accession>A0A7X1AT26</accession>
<dbReference type="PIRSF" id="PIRSF016919">
    <property type="entry name" value="HupE_UreJ"/>
    <property type="match status" value="1"/>
</dbReference>
<keyword evidence="1" id="KW-0812">Transmembrane</keyword>
<feature type="transmembrane region" description="Helical" evidence="1">
    <location>
        <begin position="34"/>
        <end position="51"/>
    </location>
</feature>
<keyword evidence="1" id="KW-0472">Membrane</keyword>
<feature type="signal peptide" evidence="2">
    <location>
        <begin position="1"/>
        <end position="18"/>
    </location>
</feature>
<dbReference type="Proteomes" id="UP000534677">
    <property type="component" value="Unassembled WGS sequence"/>
</dbReference>
<evidence type="ECO:0000256" key="2">
    <source>
        <dbReference type="SAM" id="SignalP"/>
    </source>
</evidence>
<evidence type="ECO:0000313" key="6">
    <source>
        <dbReference type="Proteomes" id="UP000534677"/>
    </source>
</evidence>
<reference evidence="5 6" key="1">
    <citation type="submission" date="2020-04" db="EMBL/GenBank/DDBJ databases">
        <title>Pseudomonas crami sp. nov., a novel proteolytic bacterial species isolated from cream.</title>
        <authorList>
            <person name="Hofmann K."/>
            <person name="Woller A."/>
            <person name="Huptas C."/>
            <person name="Wenning M."/>
            <person name="Scherer S."/>
            <person name="Doll E.V."/>
        </authorList>
    </citation>
    <scope>NUCLEOTIDE SEQUENCE [LARGE SCALE GENOMIC DNA]</scope>
    <source>
        <strain evidence="3 6">WS 5096</strain>
        <strain evidence="4 5">WS 5106</strain>
    </source>
</reference>
<evidence type="ECO:0000313" key="4">
    <source>
        <dbReference type="EMBL" id="MBC2409038.1"/>
    </source>
</evidence>
<keyword evidence="1" id="KW-1133">Transmembrane helix</keyword>
<dbReference type="InterPro" id="IPR007038">
    <property type="entry name" value="HupE_UreJ"/>
</dbReference>
<dbReference type="EMBL" id="JAAXCZ010000019">
    <property type="protein sequence ID" value="MBC2384654.1"/>
    <property type="molecule type" value="Genomic_DNA"/>
</dbReference>
<comment type="caution">
    <text evidence="4">The sequence shown here is derived from an EMBL/GenBank/DDBJ whole genome shotgun (WGS) entry which is preliminary data.</text>
</comment>
<feature type="transmembrane region" description="Helical" evidence="1">
    <location>
        <begin position="108"/>
        <end position="125"/>
    </location>
</feature>
<dbReference type="Pfam" id="PF04955">
    <property type="entry name" value="HupE_UreJ"/>
    <property type="match status" value="1"/>
</dbReference>
<dbReference type="AlphaFoldDB" id="A0A7X1AT26"/>
<evidence type="ECO:0000313" key="5">
    <source>
        <dbReference type="Proteomes" id="UP000520513"/>
    </source>
</evidence>
<gene>
    <name evidence="3" type="ORF">HF209_27290</name>
    <name evidence="4" type="ORF">HF257_23770</name>
</gene>
<evidence type="ECO:0000256" key="1">
    <source>
        <dbReference type="SAM" id="Phobius"/>
    </source>
</evidence>
<keyword evidence="6" id="KW-1185">Reference proteome</keyword>
<sequence length="171" mass="17786">MKKIVTFVLLLIAMPVFAHPGHGTSPLSDGLLHPLTGLDHLLMLLGTGLLAGWSGRTLAVPAATLMAMVGGALLGYLLGDVTGVQSLIFASLLALCAGVLLPQRRAMLVLAMPVFALFHGWAHGAEASPGGFWWFSAGFTLVSGLLLLAGFAAGRYVERTQLAAPARSTAR</sequence>
<feature type="chain" id="PRO_5031431453" evidence="2">
    <location>
        <begin position="19"/>
        <end position="171"/>
    </location>
</feature>
<feature type="transmembrane region" description="Helical" evidence="1">
    <location>
        <begin position="58"/>
        <end position="78"/>
    </location>
</feature>
<feature type="transmembrane region" description="Helical" evidence="1">
    <location>
        <begin position="131"/>
        <end position="153"/>
    </location>
</feature>
<dbReference type="RefSeq" id="WP_185710150.1">
    <property type="nucleotide sequence ID" value="NZ_JAAXCY010000010.1"/>
</dbReference>
<proteinExistence type="predicted"/>
<feature type="transmembrane region" description="Helical" evidence="1">
    <location>
        <begin position="84"/>
        <end position="101"/>
    </location>
</feature>